<evidence type="ECO:0000256" key="1">
    <source>
        <dbReference type="SAM" id="MobiDB-lite"/>
    </source>
</evidence>
<organism evidence="2 3">
    <name type="scientific">Apiospora aurea</name>
    <dbReference type="NCBI Taxonomy" id="335848"/>
    <lineage>
        <taxon>Eukaryota</taxon>
        <taxon>Fungi</taxon>
        <taxon>Dikarya</taxon>
        <taxon>Ascomycota</taxon>
        <taxon>Pezizomycotina</taxon>
        <taxon>Sordariomycetes</taxon>
        <taxon>Xylariomycetidae</taxon>
        <taxon>Amphisphaeriales</taxon>
        <taxon>Apiosporaceae</taxon>
        <taxon>Apiospora</taxon>
    </lineage>
</organism>
<dbReference type="RefSeq" id="XP_066699996.1">
    <property type="nucleotide sequence ID" value="XM_066843884.1"/>
</dbReference>
<feature type="region of interest" description="Disordered" evidence="1">
    <location>
        <begin position="162"/>
        <end position="185"/>
    </location>
</feature>
<accession>A0ABR1QD82</accession>
<evidence type="ECO:0000313" key="3">
    <source>
        <dbReference type="Proteomes" id="UP001391051"/>
    </source>
</evidence>
<name>A0ABR1QD82_9PEZI</name>
<sequence>MNQQGLTQTLIDSFSALANEVQNLTDRQTILEHKLRYAHEQYQRLADRYAPASTEISETLVKLQLPPELENSALANTNPVPLPKRKPSDSKHQIALLIREGRRVASSLTELSRSSHSSRDDSLPPTTMTSMSTILEQDFTVEGKKKGTLDCPFSRPISEEADVQHDAQDGSQQANVDSTPHQSSDPICAAMYEETGSQHAPSAQGGASKCPIRYMDQHSPEEIAHYLETHKHELPRSHEVCVRRYQKNEEHIRKLDAKYGSLVHMVEGLSRIHQPMLPEQDTRPQSDVERTSDDRVQTWAETVSAITDDPDRTALEDHSSAEEDRQSHFDRPLKEVRVGESPSRPWGISVPIYDTLSQRGDGPERPESPPPAPVHMPSPVPNPETPGKKTGKCPFDHTKMKMNGLTPPPMRTPEDKCPDRLDGPPSNLPFSPATQTHAPSTSHDDPWSTHVPRCQAIYTPCTGEHTTDDLYRTSLYWISHGTSCTVHATLSGATAVVAYATLLPWWCLLNIDSLAFEPATELELLGF</sequence>
<evidence type="ECO:0000313" key="2">
    <source>
        <dbReference type="EMBL" id="KAK7951934.1"/>
    </source>
</evidence>
<comment type="caution">
    <text evidence="2">The sequence shown here is derived from an EMBL/GenBank/DDBJ whole genome shotgun (WGS) entry which is preliminary data.</text>
</comment>
<dbReference type="EMBL" id="JAQQWE010000005">
    <property type="protein sequence ID" value="KAK7951934.1"/>
    <property type="molecule type" value="Genomic_DNA"/>
</dbReference>
<keyword evidence="3" id="KW-1185">Reference proteome</keyword>
<feature type="compositionally biased region" description="Basic and acidic residues" evidence="1">
    <location>
        <begin position="412"/>
        <end position="422"/>
    </location>
</feature>
<feature type="region of interest" description="Disordered" evidence="1">
    <location>
        <begin position="276"/>
        <end position="448"/>
    </location>
</feature>
<feature type="region of interest" description="Disordered" evidence="1">
    <location>
        <begin position="107"/>
        <end position="128"/>
    </location>
</feature>
<protein>
    <submittedName>
        <fullName evidence="2">Uncharacterized protein</fullName>
    </submittedName>
</protein>
<feature type="compositionally biased region" description="Pro residues" evidence="1">
    <location>
        <begin position="368"/>
        <end position="384"/>
    </location>
</feature>
<reference evidence="2 3" key="1">
    <citation type="submission" date="2023-01" db="EMBL/GenBank/DDBJ databases">
        <title>Analysis of 21 Apiospora genomes using comparative genomics revels a genus with tremendous synthesis potential of carbohydrate active enzymes and secondary metabolites.</title>
        <authorList>
            <person name="Sorensen T."/>
        </authorList>
    </citation>
    <scope>NUCLEOTIDE SEQUENCE [LARGE SCALE GENOMIC DNA]</scope>
    <source>
        <strain evidence="2 3">CBS 24483</strain>
    </source>
</reference>
<feature type="compositionally biased region" description="Basic and acidic residues" evidence="1">
    <location>
        <begin position="280"/>
        <end position="296"/>
    </location>
</feature>
<proteinExistence type="predicted"/>
<dbReference type="GeneID" id="92076946"/>
<feature type="compositionally biased region" description="Basic and acidic residues" evidence="1">
    <location>
        <begin position="309"/>
        <end position="338"/>
    </location>
</feature>
<gene>
    <name evidence="2" type="ORF">PG986_007662</name>
</gene>
<feature type="compositionally biased region" description="Polar residues" evidence="1">
    <location>
        <begin position="428"/>
        <end position="441"/>
    </location>
</feature>
<dbReference type="Proteomes" id="UP001391051">
    <property type="component" value="Unassembled WGS sequence"/>
</dbReference>
<feature type="compositionally biased region" description="Polar residues" evidence="1">
    <location>
        <begin position="169"/>
        <end position="185"/>
    </location>
</feature>